<evidence type="ECO:0000259" key="11">
    <source>
        <dbReference type="PROSITE" id="PS50089"/>
    </source>
</evidence>
<dbReference type="InterPro" id="IPR001841">
    <property type="entry name" value="Znf_RING"/>
</dbReference>
<evidence type="ECO:0000256" key="4">
    <source>
        <dbReference type="ARBA" id="ARBA00022723"/>
    </source>
</evidence>
<dbReference type="PROSITE" id="PS51873">
    <property type="entry name" value="TRIAD"/>
    <property type="match status" value="1"/>
</dbReference>
<sequence length="338" mass="38175">MAETQKSCVICGGEEKDGELLVDAPCGRHSVCPDDISSFFERATQNESLFPPKCCGQMFMLQEYEDYVPFDIAWAFQIKEQGEYAVLAKFRVYCGNPFCGQFLHPSAHVTDSEANITYAICEGDACGKLTCTGCKTLLDQGTQNHACKKDENEEKFKQTATEKGYQQCNLCGATVELTEACNHITCECGHDFCYICGKDWPGLHGCPHYGPTTFDEEDYNQEGYHRDTGLNREGLTRRQENIRRRGENPDDDDDEGEDDDGEGEEDDIDWEVLRHLEPDQRVIINGLHGHHREDALDQLRITLFETQGIMFGQDPLPQPPVDQEQNDGEQDGDEDEDE</sequence>
<comment type="catalytic activity">
    <reaction evidence="1">
        <text>[E2 ubiquitin-conjugating enzyme]-S-ubiquitinyl-L-cysteine + [acceptor protein]-L-lysine = [E2 ubiquitin-conjugating enzyme]-L-cysteine + [acceptor protein]-N(6)-ubiquitinyl-L-lysine.</text>
        <dbReference type="EC" id="2.3.2.31"/>
    </reaction>
</comment>
<evidence type="ECO:0000259" key="12">
    <source>
        <dbReference type="PROSITE" id="PS51873"/>
    </source>
</evidence>
<evidence type="ECO:0000256" key="10">
    <source>
        <dbReference type="SAM" id="MobiDB-lite"/>
    </source>
</evidence>
<dbReference type="GO" id="GO:0016567">
    <property type="term" value="P:protein ubiquitination"/>
    <property type="evidence" value="ECO:0007669"/>
    <property type="project" value="InterPro"/>
</dbReference>
<dbReference type="PROSITE" id="PS50089">
    <property type="entry name" value="ZF_RING_2"/>
    <property type="match status" value="1"/>
</dbReference>
<keyword evidence="7" id="KW-0833">Ubl conjugation pathway</keyword>
<dbReference type="EC" id="2.3.2.31" evidence="2"/>
<reference evidence="13" key="1">
    <citation type="journal article" date="2020" name="Stud. Mycol.">
        <title>101 Dothideomycetes genomes: a test case for predicting lifestyles and emergence of pathogens.</title>
        <authorList>
            <person name="Haridas S."/>
            <person name="Albert R."/>
            <person name="Binder M."/>
            <person name="Bloem J."/>
            <person name="Labutti K."/>
            <person name="Salamov A."/>
            <person name="Andreopoulos B."/>
            <person name="Baker S."/>
            <person name="Barry K."/>
            <person name="Bills G."/>
            <person name="Bluhm B."/>
            <person name="Cannon C."/>
            <person name="Castanera R."/>
            <person name="Culley D."/>
            <person name="Daum C."/>
            <person name="Ezra D."/>
            <person name="Gonzalez J."/>
            <person name="Henrissat B."/>
            <person name="Kuo A."/>
            <person name="Liang C."/>
            <person name="Lipzen A."/>
            <person name="Lutzoni F."/>
            <person name="Magnuson J."/>
            <person name="Mondo S."/>
            <person name="Nolan M."/>
            <person name="Ohm R."/>
            <person name="Pangilinan J."/>
            <person name="Park H.-J."/>
            <person name="Ramirez L."/>
            <person name="Alfaro M."/>
            <person name="Sun H."/>
            <person name="Tritt A."/>
            <person name="Yoshinaga Y."/>
            <person name="Zwiers L.-H."/>
            <person name="Turgeon B."/>
            <person name="Goodwin S."/>
            <person name="Spatafora J."/>
            <person name="Crous P."/>
            <person name="Grigoriev I."/>
        </authorList>
    </citation>
    <scope>NUCLEOTIDE SEQUENCE</scope>
    <source>
        <strain evidence="13">CBS 113818</strain>
    </source>
</reference>
<evidence type="ECO:0000256" key="5">
    <source>
        <dbReference type="ARBA" id="ARBA00022737"/>
    </source>
</evidence>
<keyword evidence="3" id="KW-0808">Transferase</keyword>
<keyword evidence="4" id="KW-0479">Metal-binding</keyword>
<evidence type="ECO:0000256" key="6">
    <source>
        <dbReference type="ARBA" id="ARBA00022771"/>
    </source>
</evidence>
<feature type="domain" description="RING-type" evidence="12">
    <location>
        <begin position="4"/>
        <end position="216"/>
    </location>
</feature>
<evidence type="ECO:0000313" key="14">
    <source>
        <dbReference type="Proteomes" id="UP000799424"/>
    </source>
</evidence>
<dbReference type="InterPro" id="IPR002867">
    <property type="entry name" value="IBR_dom"/>
</dbReference>
<keyword evidence="6 9" id="KW-0863">Zinc-finger</keyword>
<feature type="compositionally biased region" description="Acidic residues" evidence="10">
    <location>
        <begin position="324"/>
        <end position="338"/>
    </location>
</feature>
<dbReference type="Gene3D" id="1.20.120.1750">
    <property type="match status" value="1"/>
</dbReference>
<dbReference type="SUPFAM" id="SSF57850">
    <property type="entry name" value="RING/U-box"/>
    <property type="match status" value="1"/>
</dbReference>
<evidence type="ECO:0000256" key="1">
    <source>
        <dbReference type="ARBA" id="ARBA00001798"/>
    </source>
</evidence>
<dbReference type="OrthoDB" id="10009520at2759"/>
<evidence type="ECO:0000256" key="7">
    <source>
        <dbReference type="ARBA" id="ARBA00022786"/>
    </source>
</evidence>
<keyword evidence="5" id="KW-0677">Repeat</keyword>
<feature type="compositionally biased region" description="Acidic residues" evidence="10">
    <location>
        <begin position="249"/>
        <end position="265"/>
    </location>
</feature>
<evidence type="ECO:0000256" key="8">
    <source>
        <dbReference type="ARBA" id="ARBA00022833"/>
    </source>
</evidence>
<feature type="compositionally biased region" description="Basic and acidic residues" evidence="10">
    <location>
        <begin position="223"/>
        <end position="248"/>
    </location>
</feature>
<feature type="region of interest" description="Disordered" evidence="10">
    <location>
        <begin position="310"/>
        <end position="338"/>
    </location>
</feature>
<dbReference type="Proteomes" id="UP000799424">
    <property type="component" value="Unassembled WGS sequence"/>
</dbReference>
<feature type="non-terminal residue" evidence="13">
    <location>
        <position position="338"/>
    </location>
</feature>
<dbReference type="InterPro" id="IPR031127">
    <property type="entry name" value="E3_UB_ligase_RBR"/>
</dbReference>
<organism evidence="13 14">
    <name type="scientific">Ophiobolus disseminans</name>
    <dbReference type="NCBI Taxonomy" id="1469910"/>
    <lineage>
        <taxon>Eukaryota</taxon>
        <taxon>Fungi</taxon>
        <taxon>Dikarya</taxon>
        <taxon>Ascomycota</taxon>
        <taxon>Pezizomycotina</taxon>
        <taxon>Dothideomycetes</taxon>
        <taxon>Pleosporomycetidae</taxon>
        <taxon>Pleosporales</taxon>
        <taxon>Pleosporineae</taxon>
        <taxon>Phaeosphaeriaceae</taxon>
        <taxon>Ophiobolus</taxon>
    </lineage>
</organism>
<feature type="region of interest" description="Disordered" evidence="10">
    <location>
        <begin position="222"/>
        <end position="265"/>
    </location>
</feature>
<dbReference type="PANTHER" id="PTHR11685">
    <property type="entry name" value="RBR FAMILY RING FINGER AND IBR DOMAIN-CONTAINING"/>
    <property type="match status" value="1"/>
</dbReference>
<evidence type="ECO:0000313" key="13">
    <source>
        <dbReference type="EMBL" id="KAF2829951.1"/>
    </source>
</evidence>
<keyword evidence="14" id="KW-1185">Reference proteome</keyword>
<dbReference type="EMBL" id="MU006220">
    <property type="protein sequence ID" value="KAF2829951.1"/>
    <property type="molecule type" value="Genomic_DNA"/>
</dbReference>
<feature type="domain" description="RING-type" evidence="11">
    <location>
        <begin position="168"/>
        <end position="207"/>
    </location>
</feature>
<evidence type="ECO:0000256" key="9">
    <source>
        <dbReference type="PROSITE-ProRule" id="PRU00175"/>
    </source>
</evidence>
<dbReference type="Pfam" id="PF01485">
    <property type="entry name" value="IBR"/>
    <property type="match status" value="1"/>
</dbReference>
<evidence type="ECO:0000256" key="3">
    <source>
        <dbReference type="ARBA" id="ARBA00022679"/>
    </source>
</evidence>
<keyword evidence="8" id="KW-0862">Zinc</keyword>
<dbReference type="CDD" id="cd22584">
    <property type="entry name" value="Rcat_RBR_unk"/>
    <property type="match status" value="1"/>
</dbReference>
<gene>
    <name evidence="13" type="ORF">CC86DRAFT_317334</name>
</gene>
<protein>
    <recommendedName>
        <fullName evidence="2">RBR-type E3 ubiquitin transferase</fullName>
        <ecNumber evidence="2">2.3.2.31</ecNumber>
    </recommendedName>
</protein>
<dbReference type="GO" id="GO:0061630">
    <property type="term" value="F:ubiquitin protein ligase activity"/>
    <property type="evidence" value="ECO:0007669"/>
    <property type="project" value="UniProtKB-EC"/>
</dbReference>
<dbReference type="AlphaFoldDB" id="A0A6A7A9H8"/>
<accession>A0A6A7A9H8</accession>
<proteinExistence type="predicted"/>
<name>A0A6A7A9H8_9PLEO</name>
<dbReference type="GO" id="GO:0008270">
    <property type="term" value="F:zinc ion binding"/>
    <property type="evidence" value="ECO:0007669"/>
    <property type="project" value="UniProtKB-KW"/>
</dbReference>
<dbReference type="InterPro" id="IPR044066">
    <property type="entry name" value="TRIAD_supradom"/>
</dbReference>
<evidence type="ECO:0000256" key="2">
    <source>
        <dbReference type="ARBA" id="ARBA00012251"/>
    </source>
</evidence>